<feature type="compositionally biased region" description="Basic and acidic residues" evidence="1">
    <location>
        <begin position="11"/>
        <end position="33"/>
    </location>
</feature>
<dbReference type="AlphaFoldDB" id="A0A7W5E6G6"/>
<organism evidence="2 3">
    <name type="scientific">Aporhodopirellula rubra</name>
    <dbReference type="NCBI Taxonomy" id="980271"/>
    <lineage>
        <taxon>Bacteria</taxon>
        <taxon>Pseudomonadati</taxon>
        <taxon>Planctomycetota</taxon>
        <taxon>Planctomycetia</taxon>
        <taxon>Pirellulales</taxon>
        <taxon>Pirellulaceae</taxon>
        <taxon>Aporhodopirellula</taxon>
    </lineage>
</organism>
<comment type="caution">
    <text evidence="2">The sequence shown here is derived from an EMBL/GenBank/DDBJ whole genome shotgun (WGS) entry which is preliminary data.</text>
</comment>
<accession>A0A7W5E6G6</accession>
<gene>
    <name evidence="2" type="ORF">FHS27_006467</name>
</gene>
<protein>
    <submittedName>
        <fullName evidence="2">Uncharacterized protein</fullName>
    </submittedName>
</protein>
<sequence length="85" mass="9732">MPARTATGAKRPSEPRRRATARRRGEPTRDSPKARRAWMIAVEWAVGARMQPERRPWMAGVQAERSEPTALARGHRYRQGSDRPK</sequence>
<feature type="region of interest" description="Disordered" evidence="1">
    <location>
        <begin position="1"/>
        <end position="34"/>
    </location>
</feature>
<feature type="region of interest" description="Disordered" evidence="1">
    <location>
        <begin position="58"/>
        <end position="85"/>
    </location>
</feature>
<reference evidence="2 3" key="1">
    <citation type="submission" date="2020-08" db="EMBL/GenBank/DDBJ databases">
        <title>Genomic Encyclopedia of Type Strains, Phase III (KMG-III): the genomes of soil and plant-associated and newly described type strains.</title>
        <authorList>
            <person name="Whitman W."/>
        </authorList>
    </citation>
    <scope>NUCLEOTIDE SEQUENCE [LARGE SCALE GENOMIC DNA]</scope>
    <source>
        <strain evidence="2 3">CECT 8075</strain>
    </source>
</reference>
<dbReference type="RefSeq" id="WP_184310059.1">
    <property type="nucleotide sequence ID" value="NZ_JACHXU010000045.1"/>
</dbReference>
<dbReference type="Proteomes" id="UP000536179">
    <property type="component" value="Unassembled WGS sequence"/>
</dbReference>
<evidence type="ECO:0000313" key="2">
    <source>
        <dbReference type="EMBL" id="MBB3210619.1"/>
    </source>
</evidence>
<name>A0A7W5E6G6_9BACT</name>
<proteinExistence type="predicted"/>
<evidence type="ECO:0000256" key="1">
    <source>
        <dbReference type="SAM" id="MobiDB-lite"/>
    </source>
</evidence>
<evidence type="ECO:0000313" key="3">
    <source>
        <dbReference type="Proteomes" id="UP000536179"/>
    </source>
</evidence>
<dbReference type="EMBL" id="JACHXU010000045">
    <property type="protein sequence ID" value="MBB3210619.1"/>
    <property type="molecule type" value="Genomic_DNA"/>
</dbReference>
<keyword evidence="3" id="KW-1185">Reference proteome</keyword>